<dbReference type="EMBL" id="KZ613966">
    <property type="protein sequence ID" value="PMD30590.1"/>
    <property type="molecule type" value="Genomic_DNA"/>
</dbReference>
<dbReference type="InterPro" id="IPR001680">
    <property type="entry name" value="WD40_rpt"/>
</dbReference>
<dbReference type="SUPFAM" id="SSF50978">
    <property type="entry name" value="WD40 repeat-like"/>
    <property type="match status" value="2"/>
</dbReference>
<dbReference type="InterPro" id="IPR015943">
    <property type="entry name" value="WD40/YVTN_repeat-like_dom_sf"/>
</dbReference>
<dbReference type="InterPro" id="IPR007751">
    <property type="entry name" value="DUF676_lipase-like"/>
</dbReference>
<protein>
    <submittedName>
        <fullName evidence="7">Uncharacterized protein</fullName>
    </submittedName>
</protein>
<evidence type="ECO:0000313" key="8">
    <source>
        <dbReference type="Proteomes" id="UP000235786"/>
    </source>
</evidence>
<evidence type="ECO:0000256" key="2">
    <source>
        <dbReference type="ARBA" id="ARBA00022737"/>
    </source>
</evidence>
<keyword evidence="8" id="KW-1185">Reference proteome</keyword>
<dbReference type="InterPro" id="IPR056884">
    <property type="entry name" value="NPHP3-like_N"/>
</dbReference>
<accession>A0A2J6QWE3</accession>
<sequence length="1569" mass="175496">MELDPHPGRLRASTASSKFFQRGGLFRSSGSGDATRSDGDKGPLGLITVHRPSEKAVADLVFIHGLGGGSKKTWTKDGDPSLFWPKEWLPRDHDFRDVRIHTFGYDANWNKESILNIHDFAKDLLSWLKDSPAIPRENSAQIVLVCHSLGGLVAKRAYILSRQLKEFQDIGDRISAIFFLATPHRGSNMAELLSRILQVSRGSRPFVSDLHPNSASIQAINDEFPRYSKNLRLYSFYETNPMNFGVKKTIVVPKDSAVLGYENEQSTFLSNANHREVCKFLHDQEPKYLAVRNGIASVVDNIRTRATPGYRKIDDTQHVRLKEYLNIDDAYRDDFQRIDSERVPGSCEWIADSDSFQNWRDSQDPRLYWLTAKPGTGKSFVSGYVINHLESLQSQCAFYFFTYGDKSKFSISLFLRSIAWQIASANQEAFDYVLGQCKKDAHLVNADYRTIWRKLFLEGVFKLQLPGKHYLVIDALDECLNSPELIPLLVKSASANTLRVFLTSRNSIETYGVACPLNLTIVSEKIPPSSTAADIGLYITANIQNLPALGLDKDMARKSMMESIVEKASGCFLWVRLILSELRSVHTSEEVRQVLEEIPSDMDQLYSYILASMSELKRGKPLTKAILAWTVCAVRPLTTSELHVALQLDMDDIVDDVERSIATTCGQLVYVDSKSRVQVLHETAREFLLRPNNTSEFAIVRKEGHKRLAMVCLKYLCGDDMAGAKLRKLSVTKAVVLKGRSPFQAYACNALVEHIPFISSEDDEFFQALCRFLGVNNLLSWIEYIARESDLNRLILTGRALKQYIQRRSACAVPTRKQTALLNAWSIDLVRLVTNFGRNLSKWPSSIHQLIPPFCPPDSVLKTQFGTSRRSIVVSGLRATAWDDCSSVIAYQQEFPTALACSLELFAIGQRSGKIRIHDETTCQEVRVLSHQQLVRLLRFGQNGTLLASVASKSVCIWNVKTWAREWLFDINSVCIDVSFFDNDLLLLAVLLDNRIVVWDLTTGASSSLSSWIDELDEDFVCDRPITATFGGDSKMLAIAYRGHDIIVWDIENEKIHDIYGQDFGSLGPHAKKRPGIASVISLLFSPIAESALLAASYNDGELVVFDTIEHKVQTRTQANAHSIISSPDGMLLACGNSAGMILIYDFESLNLVYRIVSEEYGIKSLVFSANSKRLIDIRGPYSRVWDPPALLRDDLKNNSDTVSISTTPQEYMLRDFDPAILISTFVCCENENQVICGKIDGSICLFDGKSGEMEQTLVHNTCDSTITCLYYDFRSQILTSADIDSFVFSYKLSWDQKTCRAEKVFERREGMAITQLLANDGCTRLLISTSTSDTLCTSGTDGYNTILTAVWPDRKSHKWVTHPADKTQLICFADTTAHLFSWDTLERITSSAGIQMTGSILSELLIISITSCFGGEVIATAFAESLASGSKSKLFLWPTDSFTAESTSAAPIPHYQQLADNVETLIGTYGQRLVFLHHDGWVCSADPQNFSSEFFDRHFFFPTDWLSTSGMGRLMLGIFGRSGNVVFVQRDEVAVVSKGLETFEGGISRAKRPSISGGGRSALVHRQI</sequence>
<dbReference type="Gene3D" id="3.40.50.300">
    <property type="entry name" value="P-loop containing nucleotide triphosphate hydrolases"/>
    <property type="match status" value="1"/>
</dbReference>
<feature type="domain" description="Nephrocystin 3-like N-terminal" evidence="6">
    <location>
        <begin position="345"/>
        <end position="505"/>
    </location>
</feature>
<dbReference type="Pfam" id="PF22939">
    <property type="entry name" value="WHD_GPIID"/>
    <property type="match status" value="1"/>
</dbReference>
<evidence type="ECO:0000259" key="5">
    <source>
        <dbReference type="Pfam" id="PF22939"/>
    </source>
</evidence>
<proteinExistence type="inferred from homology"/>
<dbReference type="SUPFAM" id="SSF52540">
    <property type="entry name" value="P-loop containing nucleoside triphosphate hydrolases"/>
    <property type="match status" value="1"/>
</dbReference>
<gene>
    <name evidence="7" type="ORF">L207DRAFT_573421</name>
</gene>
<dbReference type="Gene3D" id="3.40.50.1820">
    <property type="entry name" value="alpha/beta hydrolase"/>
    <property type="match status" value="1"/>
</dbReference>
<dbReference type="InterPro" id="IPR054471">
    <property type="entry name" value="GPIID_WHD"/>
</dbReference>
<dbReference type="Pfam" id="PF24883">
    <property type="entry name" value="NPHP3_N"/>
    <property type="match status" value="1"/>
</dbReference>
<evidence type="ECO:0000259" key="6">
    <source>
        <dbReference type="Pfam" id="PF24883"/>
    </source>
</evidence>
<dbReference type="Proteomes" id="UP000235786">
    <property type="component" value="Unassembled WGS sequence"/>
</dbReference>
<keyword evidence="2" id="KW-0677">Repeat</keyword>
<dbReference type="InterPro" id="IPR027417">
    <property type="entry name" value="P-loop_NTPase"/>
</dbReference>
<feature type="region of interest" description="Disordered" evidence="3">
    <location>
        <begin position="23"/>
        <end position="44"/>
    </location>
</feature>
<evidence type="ECO:0000259" key="4">
    <source>
        <dbReference type="Pfam" id="PF05057"/>
    </source>
</evidence>
<dbReference type="Pfam" id="PF05057">
    <property type="entry name" value="DUF676"/>
    <property type="match status" value="1"/>
</dbReference>
<dbReference type="PANTHER" id="PTHR10039">
    <property type="entry name" value="AMELOGENIN"/>
    <property type="match status" value="1"/>
</dbReference>
<dbReference type="OrthoDB" id="194358at2759"/>
<dbReference type="PANTHER" id="PTHR10039:SF16">
    <property type="entry name" value="GPI INOSITOL-DEACYLASE"/>
    <property type="match status" value="1"/>
</dbReference>
<feature type="domain" description="GPI inositol-deacylase winged helix" evidence="5">
    <location>
        <begin position="611"/>
        <end position="699"/>
    </location>
</feature>
<name>A0A2J6QWE3_HYAVF</name>
<evidence type="ECO:0000256" key="3">
    <source>
        <dbReference type="SAM" id="MobiDB-lite"/>
    </source>
</evidence>
<dbReference type="InterPro" id="IPR029058">
    <property type="entry name" value="AB_hydrolase_fold"/>
</dbReference>
<evidence type="ECO:0000313" key="7">
    <source>
        <dbReference type="EMBL" id="PMD30590.1"/>
    </source>
</evidence>
<reference evidence="7 8" key="1">
    <citation type="submission" date="2016-04" db="EMBL/GenBank/DDBJ databases">
        <title>A degradative enzymes factory behind the ericoid mycorrhizal symbiosis.</title>
        <authorList>
            <consortium name="DOE Joint Genome Institute"/>
            <person name="Martino E."/>
            <person name="Morin E."/>
            <person name="Grelet G."/>
            <person name="Kuo A."/>
            <person name="Kohler A."/>
            <person name="Daghino S."/>
            <person name="Barry K."/>
            <person name="Choi C."/>
            <person name="Cichocki N."/>
            <person name="Clum A."/>
            <person name="Copeland A."/>
            <person name="Hainaut M."/>
            <person name="Haridas S."/>
            <person name="Labutti K."/>
            <person name="Lindquist E."/>
            <person name="Lipzen A."/>
            <person name="Khouja H.-R."/>
            <person name="Murat C."/>
            <person name="Ohm R."/>
            <person name="Olson A."/>
            <person name="Spatafora J."/>
            <person name="Veneault-Fourrey C."/>
            <person name="Henrissat B."/>
            <person name="Grigoriev I."/>
            <person name="Martin F."/>
            <person name="Perotto S."/>
        </authorList>
    </citation>
    <scope>NUCLEOTIDE SEQUENCE [LARGE SCALE GENOMIC DNA]</scope>
    <source>
        <strain evidence="7 8">F</strain>
    </source>
</reference>
<evidence type="ECO:0000256" key="1">
    <source>
        <dbReference type="ARBA" id="ARBA00007920"/>
    </source>
</evidence>
<dbReference type="InterPro" id="IPR036322">
    <property type="entry name" value="WD40_repeat_dom_sf"/>
</dbReference>
<feature type="domain" description="DUF676" evidence="4">
    <location>
        <begin position="60"/>
        <end position="189"/>
    </location>
</feature>
<dbReference type="SMART" id="SM00320">
    <property type="entry name" value="WD40"/>
    <property type="match status" value="7"/>
</dbReference>
<dbReference type="Gene3D" id="2.130.10.10">
    <property type="entry name" value="YVTN repeat-like/Quinoprotein amine dehydrogenase"/>
    <property type="match status" value="3"/>
</dbReference>
<dbReference type="SUPFAM" id="SSF53474">
    <property type="entry name" value="alpha/beta-Hydrolases"/>
    <property type="match status" value="1"/>
</dbReference>
<comment type="similarity">
    <text evidence="1">Belongs to the putative lipase ROG1 family.</text>
</comment>
<organism evidence="7 8">
    <name type="scientific">Hyaloscypha variabilis (strain UAMH 11265 / GT02V1 / F)</name>
    <name type="common">Meliniomyces variabilis</name>
    <dbReference type="NCBI Taxonomy" id="1149755"/>
    <lineage>
        <taxon>Eukaryota</taxon>
        <taxon>Fungi</taxon>
        <taxon>Dikarya</taxon>
        <taxon>Ascomycota</taxon>
        <taxon>Pezizomycotina</taxon>
        <taxon>Leotiomycetes</taxon>
        <taxon>Helotiales</taxon>
        <taxon>Hyaloscyphaceae</taxon>
        <taxon>Hyaloscypha</taxon>
        <taxon>Hyaloscypha variabilis</taxon>
    </lineage>
</organism>